<sequence>MSQISTCLWFDGRAEEAMAFYLDLIPGSRVVDVMHWGETGPGTPGSLLMARLELGGMSLQLLNGGPQYTLSPAVSLSVDCEDQAELDRIWGRLLDAGGKTLQCGWITDPWGLSWQIVPRPLPDWLRDPDPVVAARVMHAMFGMVKLEFEGLRRAYLGI</sequence>
<dbReference type="CDD" id="cd06588">
    <property type="entry name" value="PhnB_like"/>
    <property type="match status" value="1"/>
</dbReference>
<accession>A0A2N8L3I5</accession>
<dbReference type="Proteomes" id="UP000235916">
    <property type="component" value="Unassembled WGS sequence"/>
</dbReference>
<evidence type="ECO:0000313" key="2">
    <source>
        <dbReference type="EMBL" id="PND40256.1"/>
    </source>
</evidence>
<proteinExistence type="predicted"/>
<gene>
    <name evidence="2" type="ORF">C1O66_02415</name>
</gene>
<dbReference type="Pfam" id="PF06983">
    <property type="entry name" value="3-dmu-9_3-mt"/>
    <property type="match status" value="1"/>
</dbReference>
<dbReference type="PIRSF" id="PIRSF021700">
    <property type="entry name" value="3_dmu_93_MTrfase"/>
    <property type="match status" value="1"/>
</dbReference>
<dbReference type="PANTHER" id="PTHR33990">
    <property type="entry name" value="PROTEIN YJDN-RELATED"/>
    <property type="match status" value="1"/>
</dbReference>
<dbReference type="RefSeq" id="WP_102766390.1">
    <property type="nucleotide sequence ID" value="NZ_CP124551.1"/>
</dbReference>
<feature type="domain" description="PhnB-like" evidence="1">
    <location>
        <begin position="3"/>
        <end position="117"/>
    </location>
</feature>
<dbReference type="InterPro" id="IPR009725">
    <property type="entry name" value="3_dmu_93_MTrfase"/>
</dbReference>
<name>A0A2N8L3I5_9BURK</name>
<comment type="caution">
    <text evidence="2">The sequence shown here is derived from an EMBL/GenBank/DDBJ whole genome shotgun (WGS) entry which is preliminary data.</text>
</comment>
<dbReference type="InterPro" id="IPR029068">
    <property type="entry name" value="Glyas_Bleomycin-R_OHBP_Dase"/>
</dbReference>
<dbReference type="InterPro" id="IPR028973">
    <property type="entry name" value="PhnB-like"/>
</dbReference>
<reference evidence="2 3" key="1">
    <citation type="submission" date="2018-01" db="EMBL/GenBank/DDBJ databases">
        <title>Draft genome sequence of Paucibacter aquatile CR182 isolated from freshwater of the Nakdong River.</title>
        <authorList>
            <person name="Choi A."/>
            <person name="Chung E.J."/>
        </authorList>
    </citation>
    <scope>NUCLEOTIDE SEQUENCE [LARGE SCALE GENOMIC DNA]</scope>
    <source>
        <strain evidence="2 3">CR182</strain>
    </source>
</reference>
<dbReference type="OrthoDB" id="5293819at2"/>
<organism evidence="2 3">
    <name type="scientific">Kinneretia aquatilis</name>
    <dbReference type="NCBI Taxonomy" id="2070761"/>
    <lineage>
        <taxon>Bacteria</taxon>
        <taxon>Pseudomonadati</taxon>
        <taxon>Pseudomonadota</taxon>
        <taxon>Betaproteobacteria</taxon>
        <taxon>Burkholderiales</taxon>
        <taxon>Sphaerotilaceae</taxon>
        <taxon>Roseateles</taxon>
    </lineage>
</organism>
<keyword evidence="3" id="KW-1185">Reference proteome</keyword>
<evidence type="ECO:0000313" key="3">
    <source>
        <dbReference type="Proteomes" id="UP000235916"/>
    </source>
</evidence>
<dbReference type="AlphaFoldDB" id="A0A2N8L3I5"/>
<dbReference type="SUPFAM" id="SSF54593">
    <property type="entry name" value="Glyoxalase/Bleomycin resistance protein/Dihydroxybiphenyl dioxygenase"/>
    <property type="match status" value="1"/>
</dbReference>
<evidence type="ECO:0000259" key="1">
    <source>
        <dbReference type="Pfam" id="PF06983"/>
    </source>
</evidence>
<dbReference type="EMBL" id="POSP01000001">
    <property type="protein sequence ID" value="PND40256.1"/>
    <property type="molecule type" value="Genomic_DNA"/>
</dbReference>
<protein>
    <recommendedName>
        <fullName evidence="1">PhnB-like domain-containing protein</fullName>
    </recommendedName>
</protein>
<dbReference type="Gene3D" id="3.10.180.10">
    <property type="entry name" value="2,3-Dihydroxybiphenyl 1,2-Dioxygenase, domain 1"/>
    <property type="match status" value="1"/>
</dbReference>